<keyword evidence="1" id="KW-0812">Transmembrane</keyword>
<keyword evidence="1" id="KW-0472">Membrane</keyword>
<proteinExistence type="predicted"/>
<dbReference type="EMBL" id="HBKR01003692">
    <property type="protein sequence ID" value="CAE2275128.1"/>
    <property type="molecule type" value="Transcribed_RNA"/>
</dbReference>
<reference evidence="2" key="1">
    <citation type="submission" date="2021-01" db="EMBL/GenBank/DDBJ databases">
        <authorList>
            <person name="Corre E."/>
            <person name="Pelletier E."/>
            <person name="Niang G."/>
            <person name="Scheremetjew M."/>
            <person name="Finn R."/>
            <person name="Kale V."/>
            <person name="Holt S."/>
            <person name="Cochrane G."/>
            <person name="Meng A."/>
            <person name="Brown T."/>
            <person name="Cohen L."/>
        </authorList>
    </citation>
    <scope>NUCLEOTIDE SEQUENCE</scope>
    <source>
        <strain evidence="2">SoJaBio B1-5/56/2</strain>
    </source>
</reference>
<keyword evidence="1" id="KW-1133">Transmembrane helix</keyword>
<dbReference type="AlphaFoldDB" id="A0A7S4JUV5"/>
<evidence type="ECO:0000313" key="2">
    <source>
        <dbReference type="EMBL" id="CAE2275128.1"/>
    </source>
</evidence>
<feature type="transmembrane region" description="Helical" evidence="1">
    <location>
        <begin position="108"/>
        <end position="131"/>
    </location>
</feature>
<gene>
    <name evidence="2" type="ORF">NAES01612_LOCUS2446</name>
</gene>
<sequence>MAEESEVTYPAKGTFSNQEELEKILAKKGWTKFESNTWKIVGGPWVYEPLYDEDKGEFYLLRHTFEETGKCRKSRPLSFVCPLVKDAPSQVCMGVESLVSLVSFSFPLFSLVSLVFLTFLSCFLLFCFSLVPSCETFKRGSIHHPDMSKREFLEQQRQANIKG</sequence>
<organism evidence="2">
    <name type="scientific">Paramoeba aestuarina</name>
    <dbReference type="NCBI Taxonomy" id="180227"/>
    <lineage>
        <taxon>Eukaryota</taxon>
        <taxon>Amoebozoa</taxon>
        <taxon>Discosea</taxon>
        <taxon>Flabellinia</taxon>
        <taxon>Dactylopodida</taxon>
        <taxon>Paramoebidae</taxon>
        <taxon>Paramoeba</taxon>
    </lineage>
</organism>
<protein>
    <submittedName>
        <fullName evidence="2">Uncharacterized protein</fullName>
    </submittedName>
</protein>
<accession>A0A7S4JUV5</accession>
<name>A0A7S4JUV5_9EUKA</name>
<evidence type="ECO:0000256" key="1">
    <source>
        <dbReference type="SAM" id="Phobius"/>
    </source>
</evidence>